<evidence type="ECO:0000313" key="3">
    <source>
        <dbReference type="Proteomes" id="UP000887578"/>
    </source>
</evidence>
<evidence type="ECO:0000256" key="2">
    <source>
        <dbReference type="RuleBase" id="RU000363"/>
    </source>
</evidence>
<dbReference type="PRINTS" id="PR00080">
    <property type="entry name" value="SDRFAMILY"/>
</dbReference>
<proteinExistence type="inferred from homology"/>
<evidence type="ECO:0000256" key="1">
    <source>
        <dbReference type="ARBA" id="ARBA00023002"/>
    </source>
</evidence>
<accession>A0A914Q9R8</accession>
<keyword evidence="1" id="KW-0560">Oxidoreductase</keyword>
<dbReference type="InterPro" id="IPR002347">
    <property type="entry name" value="SDR_fam"/>
</dbReference>
<dbReference type="AlphaFoldDB" id="A0A914Q9R8"/>
<dbReference type="Gene3D" id="3.40.50.720">
    <property type="entry name" value="NAD(P)-binding Rossmann-like Domain"/>
    <property type="match status" value="1"/>
</dbReference>
<keyword evidence="3" id="KW-1185">Reference proteome</keyword>
<dbReference type="PANTHER" id="PTHR44147">
    <property type="entry name" value="DEHYDROGENASE/REDUCTASE SDR FAMILY MEMBER 1"/>
    <property type="match status" value="1"/>
</dbReference>
<dbReference type="GO" id="GO:0016491">
    <property type="term" value="F:oxidoreductase activity"/>
    <property type="evidence" value="ECO:0007669"/>
    <property type="project" value="UniProtKB-KW"/>
</dbReference>
<sequence length="332" mass="36154">MSLRGKVALVTGASRGIGRGIALQLGGNGAKVYITGRKPEQSLATQYTALPSLEKTAKEIESRGGQAIIVYTDHSDMSQVKTLFQQIESENHGTLDILVNNAFAGGKALTSNGEKLFFEEEPEVWDIVNNVGLRNHYYCSVYAARLMTKRQPPSGLIVNISSLGGLRYFMSVPYGMGKQALDRMSADMGVELAPYKVTVLSLWPGAVKTELTSTLIEKNEMNIKKSKDISEDATKKIMANGESIEFPGKAIVALATDPNVRRYNGRCVLTADLGQSYGFKDIDGRQILSPRSINYAFANDIVKIPGGATLANFIPNFFKIPGWLLTLASSKF</sequence>
<dbReference type="PRINTS" id="PR00081">
    <property type="entry name" value="GDHRDH"/>
</dbReference>
<protein>
    <submittedName>
        <fullName evidence="4">Uncharacterized protein</fullName>
    </submittedName>
</protein>
<dbReference type="PANTHER" id="PTHR44147:SF2">
    <property type="entry name" value="DEHYDROGENASE_REDUCTASE SDR FAMILY MEMBER 1"/>
    <property type="match status" value="1"/>
</dbReference>
<name>A0A914Q9R8_9BILA</name>
<reference evidence="4" key="1">
    <citation type="submission" date="2022-11" db="UniProtKB">
        <authorList>
            <consortium name="WormBaseParasite"/>
        </authorList>
    </citation>
    <scope>IDENTIFICATION</scope>
</reference>
<dbReference type="SUPFAM" id="SSF51735">
    <property type="entry name" value="NAD(P)-binding Rossmann-fold domains"/>
    <property type="match status" value="1"/>
</dbReference>
<dbReference type="Proteomes" id="UP000887578">
    <property type="component" value="Unplaced"/>
</dbReference>
<evidence type="ECO:0000313" key="4">
    <source>
        <dbReference type="WBParaSite" id="PDA_v2.g28337.t1"/>
    </source>
</evidence>
<comment type="similarity">
    <text evidence="2">Belongs to the short-chain dehydrogenases/reductases (SDR) family.</text>
</comment>
<dbReference type="WBParaSite" id="PDA_v2.g28337.t1">
    <property type="protein sequence ID" value="PDA_v2.g28337.t1"/>
    <property type="gene ID" value="PDA_v2.g28337"/>
</dbReference>
<dbReference type="InterPro" id="IPR036291">
    <property type="entry name" value="NAD(P)-bd_dom_sf"/>
</dbReference>
<organism evidence="3 4">
    <name type="scientific">Panagrolaimus davidi</name>
    <dbReference type="NCBI Taxonomy" id="227884"/>
    <lineage>
        <taxon>Eukaryota</taxon>
        <taxon>Metazoa</taxon>
        <taxon>Ecdysozoa</taxon>
        <taxon>Nematoda</taxon>
        <taxon>Chromadorea</taxon>
        <taxon>Rhabditida</taxon>
        <taxon>Tylenchina</taxon>
        <taxon>Panagrolaimomorpha</taxon>
        <taxon>Panagrolaimoidea</taxon>
        <taxon>Panagrolaimidae</taxon>
        <taxon>Panagrolaimus</taxon>
    </lineage>
</organism>
<dbReference type="Pfam" id="PF00106">
    <property type="entry name" value="adh_short"/>
    <property type="match status" value="1"/>
</dbReference>
<dbReference type="InterPro" id="IPR020904">
    <property type="entry name" value="Sc_DH/Rdtase_CS"/>
</dbReference>
<dbReference type="PROSITE" id="PS00061">
    <property type="entry name" value="ADH_SHORT"/>
    <property type="match status" value="1"/>
</dbReference>